<dbReference type="PANTHER" id="PTHR31694:SF26">
    <property type="entry name" value="OS05G0151100 PROTEIN"/>
    <property type="match status" value="1"/>
</dbReference>
<dbReference type="Proteomes" id="UP001165667">
    <property type="component" value="Unassembled WGS sequence"/>
</dbReference>
<dbReference type="PROSITE" id="PS51318">
    <property type="entry name" value="TAT"/>
    <property type="match status" value="1"/>
</dbReference>
<dbReference type="SUPFAM" id="SSF47240">
    <property type="entry name" value="Ferritin-like"/>
    <property type="match status" value="1"/>
</dbReference>
<name>A0AA41Z0G8_9HYPH</name>
<evidence type="ECO:0000313" key="2">
    <source>
        <dbReference type="Proteomes" id="UP001165667"/>
    </source>
</evidence>
<sequence length="305" mass="31961">MTNLNSKLWQDKPAAETAPVRIDLEAGRRTFIQALGLGVAGAAFFGSNSVKPASAQSVTDADIFNFALNLEYLEAEFYLRASTGEGLTDMEVSGTGTLGPVSGGRQVQFDSQAVANYANEIARNERAHVQTIRSVLGSVAVARPSIDLGLAFTLAARAAGLAGPNDAFDAFANEDNFLLAAFIFEDVGVTAYHGAAPLISDTTNRSYAAGILAVEAYHAGTIRTILYGKGLFSQAQAISNARDSLDGPTDLDQGIGDAMTSNLVPVDSSGLAFSRTTSQVLNIVYLNPNGTPTGFFPNGLNGLIR</sequence>
<accession>A0AA41Z0G8</accession>
<dbReference type="EMBL" id="JAMOIM010000036">
    <property type="protein sequence ID" value="MCW6511939.1"/>
    <property type="molecule type" value="Genomic_DNA"/>
</dbReference>
<dbReference type="InterPro" id="IPR006311">
    <property type="entry name" value="TAT_signal"/>
</dbReference>
<proteinExistence type="predicted"/>
<dbReference type="PANTHER" id="PTHR31694">
    <property type="entry name" value="DESICCATION-LIKE PROTEIN"/>
    <property type="match status" value="1"/>
</dbReference>
<dbReference type="InterPro" id="IPR009078">
    <property type="entry name" value="Ferritin-like_SF"/>
</dbReference>
<comment type="caution">
    <text evidence="1">The sequence shown here is derived from an EMBL/GenBank/DDBJ whole genome shotgun (WGS) entry which is preliminary data.</text>
</comment>
<gene>
    <name evidence="1" type="ORF">M8523_28710</name>
</gene>
<dbReference type="Pfam" id="PF13668">
    <property type="entry name" value="Ferritin_2"/>
    <property type="match status" value="1"/>
</dbReference>
<dbReference type="InterPro" id="IPR052965">
    <property type="entry name" value="Pigment-catalase-like"/>
</dbReference>
<evidence type="ECO:0000313" key="1">
    <source>
        <dbReference type="EMBL" id="MCW6511939.1"/>
    </source>
</evidence>
<organism evidence="1 2">
    <name type="scientific">Lichenifustis flavocetrariae</name>
    <dbReference type="NCBI Taxonomy" id="2949735"/>
    <lineage>
        <taxon>Bacteria</taxon>
        <taxon>Pseudomonadati</taxon>
        <taxon>Pseudomonadota</taxon>
        <taxon>Alphaproteobacteria</taxon>
        <taxon>Hyphomicrobiales</taxon>
        <taxon>Lichenihabitantaceae</taxon>
        <taxon>Lichenifustis</taxon>
    </lineage>
</organism>
<dbReference type="RefSeq" id="WP_282588315.1">
    <property type="nucleotide sequence ID" value="NZ_JAMOIM010000036.1"/>
</dbReference>
<dbReference type="CDD" id="cd00657">
    <property type="entry name" value="Ferritin_like"/>
    <property type="match status" value="1"/>
</dbReference>
<dbReference type="AlphaFoldDB" id="A0AA41Z0G8"/>
<protein>
    <submittedName>
        <fullName evidence="1">Ferritin-like domain-containing protein</fullName>
    </submittedName>
</protein>
<keyword evidence="2" id="KW-1185">Reference proteome</keyword>
<reference evidence="1" key="1">
    <citation type="submission" date="2022-05" db="EMBL/GenBank/DDBJ databases">
        <authorList>
            <person name="Pankratov T."/>
        </authorList>
    </citation>
    <scope>NUCLEOTIDE SEQUENCE</scope>
    <source>
        <strain evidence="1">BP6-180914</strain>
    </source>
</reference>